<feature type="compositionally biased region" description="Pro residues" evidence="1">
    <location>
        <begin position="131"/>
        <end position="140"/>
    </location>
</feature>
<feature type="compositionally biased region" description="Basic and acidic residues" evidence="1">
    <location>
        <begin position="429"/>
        <end position="441"/>
    </location>
</feature>
<dbReference type="EMBL" id="CDMY01000456">
    <property type="protein sequence ID" value="CEM14648.1"/>
    <property type="molecule type" value="Genomic_DNA"/>
</dbReference>
<evidence type="ECO:0000256" key="1">
    <source>
        <dbReference type="SAM" id="MobiDB-lite"/>
    </source>
</evidence>
<feature type="compositionally biased region" description="Basic residues" evidence="1">
    <location>
        <begin position="397"/>
        <end position="409"/>
    </location>
</feature>
<feature type="region of interest" description="Disordered" evidence="1">
    <location>
        <begin position="395"/>
        <end position="467"/>
    </location>
</feature>
<keyword evidence="3" id="KW-1185">Reference proteome</keyword>
<dbReference type="Gene3D" id="3.30.530.20">
    <property type="match status" value="1"/>
</dbReference>
<organism evidence="2 3">
    <name type="scientific">Vitrella brassicaformis (strain CCMP3155)</name>
    <dbReference type="NCBI Taxonomy" id="1169540"/>
    <lineage>
        <taxon>Eukaryota</taxon>
        <taxon>Sar</taxon>
        <taxon>Alveolata</taxon>
        <taxon>Colpodellida</taxon>
        <taxon>Vitrellaceae</taxon>
        <taxon>Vitrella</taxon>
    </lineage>
</organism>
<name>A0A0G4FKZ9_VITBC</name>
<dbReference type="InParanoid" id="A0A0G4FKZ9"/>
<gene>
    <name evidence="2" type="ORF">Vbra_21437</name>
</gene>
<accession>A0A0G4FKZ9</accession>
<sequence>MGQQQSCVGCPTSVASCDLCIDPREKGLRVMPAEENLGAFLDELTYDDLQYYIKSKTEGTSSPLINNEKNWNGVSVESANETSQSQTTIIPPSSVHDPSSPALSTTYASSAYPPSPELQKTAKHAASPDLDPLPLPPPKPSESAQSIATVPVAAYNDSNTSSMAESKPVPAPSARCLEAKRVLDATREMHRDDGSWHAVRVRPKEHTYVYKKHVPGHDLPLFKSLVRIGGLNVKAVAERLTACKWYEWIPSCSDCERLQGEDSVSLLHTRFAFRMLAPRESLVWMYERHEVVEEDGVLTTYVHYTSDDTEKMAMDSFDNRNPHYRHTPAIRCHMHTMSFRLRPTHLHDGTAGVEISCITQVDLCGSIPHWMLSQWGWLASLRFVALLKDSFVDKKAPHGHPHHHGRHVHSREASHASHSPGGILSRRMSSKEEKVPVEQHPHTAAHGKKGSHGFLDFLGHHQHKHGT</sequence>
<evidence type="ECO:0000313" key="3">
    <source>
        <dbReference type="Proteomes" id="UP000041254"/>
    </source>
</evidence>
<dbReference type="InterPro" id="IPR023393">
    <property type="entry name" value="START-like_dom_sf"/>
</dbReference>
<dbReference type="AlphaFoldDB" id="A0A0G4FKZ9"/>
<reference evidence="2 3" key="1">
    <citation type="submission" date="2014-11" db="EMBL/GenBank/DDBJ databases">
        <authorList>
            <person name="Zhu J."/>
            <person name="Qi W."/>
            <person name="Song R."/>
        </authorList>
    </citation>
    <scope>NUCLEOTIDE SEQUENCE [LARGE SCALE GENOMIC DNA]</scope>
</reference>
<feature type="compositionally biased region" description="Polar residues" evidence="1">
    <location>
        <begin position="76"/>
        <end position="91"/>
    </location>
</feature>
<evidence type="ECO:0008006" key="4">
    <source>
        <dbReference type="Google" id="ProtNLM"/>
    </source>
</evidence>
<feature type="region of interest" description="Disordered" evidence="1">
    <location>
        <begin position="76"/>
        <end position="147"/>
    </location>
</feature>
<dbReference type="Proteomes" id="UP000041254">
    <property type="component" value="Unassembled WGS sequence"/>
</dbReference>
<protein>
    <recommendedName>
        <fullName evidence="4">START domain-containing protein</fullName>
    </recommendedName>
</protein>
<dbReference type="SUPFAM" id="SSF55961">
    <property type="entry name" value="Bet v1-like"/>
    <property type="match status" value="1"/>
</dbReference>
<dbReference type="VEuPathDB" id="CryptoDB:Vbra_21437"/>
<proteinExistence type="predicted"/>
<evidence type="ECO:0000313" key="2">
    <source>
        <dbReference type="EMBL" id="CEM14648.1"/>
    </source>
</evidence>